<feature type="domain" description="Smf/DprA SLOG" evidence="2">
    <location>
        <begin position="82"/>
        <end position="294"/>
    </location>
</feature>
<evidence type="ECO:0000256" key="1">
    <source>
        <dbReference type="ARBA" id="ARBA00006525"/>
    </source>
</evidence>
<dbReference type="Pfam" id="PF02481">
    <property type="entry name" value="DNA_processg_A"/>
    <property type="match status" value="1"/>
</dbReference>
<dbReference type="PANTHER" id="PTHR43022:SF1">
    <property type="entry name" value="PROTEIN SMF"/>
    <property type="match status" value="1"/>
</dbReference>
<gene>
    <name evidence="3" type="ORF">LMG26858_02359</name>
</gene>
<dbReference type="InterPro" id="IPR003488">
    <property type="entry name" value="DprA"/>
</dbReference>
<comment type="similarity">
    <text evidence="1">Belongs to the DprA/Smf family.</text>
</comment>
<evidence type="ECO:0000313" key="4">
    <source>
        <dbReference type="Proteomes" id="UP000494117"/>
    </source>
</evidence>
<sequence length="315" mass="33771">MSSRAIAATTLAIALTRFVRLSPGRASDLLLSAPPETWDSEEHAVDWFNEHHAPKDTRLGPEEWQAASKVAETTRRAGIATIPIGAPDYPPYLATIQDPPPVLYVKGNLELLRRQAGVAIVGTRKASPNGIIIAERISKYFAECGWTVVSGLAMGIDAAAHRGALDVRGATIAVLAHGLRSASPKINAHLGSEILEKGGAWVSEYPIDVPAKPEQFVLRNRIQIGLSAGSIIVEGEERSGTMTQAEFCLRNKRKLFAVLPEKIDALKLVSTGPLILVNKRGATPLRSKDDYTAAMNSMASLRISTAEGISAEPTV</sequence>
<organism evidence="3 4">
    <name type="scientific">Achromobacter anxifer</name>
    <dbReference type="NCBI Taxonomy" id="1287737"/>
    <lineage>
        <taxon>Bacteria</taxon>
        <taxon>Pseudomonadati</taxon>
        <taxon>Pseudomonadota</taxon>
        <taxon>Betaproteobacteria</taxon>
        <taxon>Burkholderiales</taxon>
        <taxon>Alcaligenaceae</taxon>
        <taxon>Achromobacter</taxon>
    </lineage>
</organism>
<name>A0A6S7DUC3_9BURK</name>
<dbReference type="PANTHER" id="PTHR43022">
    <property type="entry name" value="PROTEIN SMF"/>
    <property type="match status" value="1"/>
</dbReference>
<dbReference type="AlphaFoldDB" id="A0A6S7DUC3"/>
<dbReference type="Proteomes" id="UP000494117">
    <property type="component" value="Unassembled WGS sequence"/>
</dbReference>
<dbReference type="RefSeq" id="WP_175207241.1">
    <property type="nucleotide sequence ID" value="NZ_CADILG010000014.1"/>
</dbReference>
<dbReference type="Gene3D" id="3.40.50.450">
    <property type="match status" value="1"/>
</dbReference>
<evidence type="ECO:0000313" key="3">
    <source>
        <dbReference type="EMBL" id="CAB3863753.1"/>
    </source>
</evidence>
<dbReference type="EMBL" id="CADILG010000014">
    <property type="protein sequence ID" value="CAB3863753.1"/>
    <property type="molecule type" value="Genomic_DNA"/>
</dbReference>
<accession>A0A6S7DUC3</accession>
<dbReference type="SUPFAM" id="SSF102405">
    <property type="entry name" value="MCP/YpsA-like"/>
    <property type="match status" value="1"/>
</dbReference>
<reference evidence="3 4" key="1">
    <citation type="submission" date="2020-04" db="EMBL/GenBank/DDBJ databases">
        <authorList>
            <person name="De Canck E."/>
        </authorList>
    </citation>
    <scope>NUCLEOTIDE SEQUENCE [LARGE SCALE GENOMIC DNA]</scope>
    <source>
        <strain evidence="3 4">LMG 26858</strain>
    </source>
</reference>
<protein>
    <recommendedName>
        <fullName evidence="2">Smf/DprA SLOG domain-containing protein</fullName>
    </recommendedName>
</protein>
<keyword evidence="4" id="KW-1185">Reference proteome</keyword>
<dbReference type="GO" id="GO:0009294">
    <property type="term" value="P:DNA-mediated transformation"/>
    <property type="evidence" value="ECO:0007669"/>
    <property type="project" value="InterPro"/>
</dbReference>
<dbReference type="InterPro" id="IPR057666">
    <property type="entry name" value="DrpA_SLOG"/>
</dbReference>
<proteinExistence type="inferred from homology"/>
<evidence type="ECO:0000259" key="2">
    <source>
        <dbReference type="Pfam" id="PF02481"/>
    </source>
</evidence>